<dbReference type="Proteomes" id="UP000249451">
    <property type="component" value="Unassembled WGS sequence"/>
</dbReference>
<organism evidence="2 3">
    <name type="scientific">Corynebacterium urealyticum</name>
    <dbReference type="NCBI Taxonomy" id="43771"/>
    <lineage>
        <taxon>Bacteria</taxon>
        <taxon>Bacillati</taxon>
        <taxon>Actinomycetota</taxon>
        <taxon>Actinomycetes</taxon>
        <taxon>Mycobacteriales</taxon>
        <taxon>Corynebacteriaceae</taxon>
        <taxon>Corynebacterium</taxon>
    </lineage>
</organism>
<comment type="caution">
    <text evidence="2">The sequence shown here is derived from an EMBL/GenBank/DDBJ whole genome shotgun (WGS) entry which is preliminary data.</text>
</comment>
<gene>
    <name evidence="2" type="ORF">DI609_12900</name>
</gene>
<evidence type="ECO:0000313" key="2">
    <source>
        <dbReference type="EMBL" id="PZO97543.1"/>
    </source>
</evidence>
<accession>A0A2W5AUE7</accession>
<dbReference type="AlphaFoldDB" id="A0A2W5AUE7"/>
<keyword evidence="1" id="KW-0472">Membrane</keyword>
<proteinExistence type="predicted"/>
<dbReference type="EMBL" id="QFNY01000396">
    <property type="protein sequence ID" value="PZO97543.1"/>
    <property type="molecule type" value="Genomic_DNA"/>
</dbReference>
<keyword evidence="1" id="KW-0812">Transmembrane</keyword>
<name>A0A2W5AUE7_9CORY</name>
<feature type="transmembrane region" description="Helical" evidence="1">
    <location>
        <begin position="20"/>
        <end position="41"/>
    </location>
</feature>
<sequence length="173" mass="18954">GPILGMGTGVLSLTLFSVSSPLLLAYLPPVIVAAYLIGWLARRGVFKRMISTLLAGYGVGIIAALLSAVATICSLDENAQRGPRELKNFYLLLVHEEGVANLLQALSSDPIDKAFTVLLVCLGIRFAPEPIRRLFDSPETHPAVERVLTEDRFSIELDPEPPRTLTDRLQRYL</sequence>
<keyword evidence="1" id="KW-1133">Transmembrane helix</keyword>
<evidence type="ECO:0000256" key="1">
    <source>
        <dbReference type="SAM" id="Phobius"/>
    </source>
</evidence>
<feature type="non-terminal residue" evidence="2">
    <location>
        <position position="1"/>
    </location>
</feature>
<protein>
    <submittedName>
        <fullName evidence="2">Uncharacterized protein</fullName>
    </submittedName>
</protein>
<reference evidence="2 3" key="1">
    <citation type="submission" date="2017-11" db="EMBL/GenBank/DDBJ databases">
        <title>Infants hospitalized years apart are colonized by the same room-sourced microbial strains.</title>
        <authorList>
            <person name="Brooks B."/>
            <person name="Olm M.R."/>
            <person name="Firek B.A."/>
            <person name="Baker R."/>
            <person name="Thomas B.C."/>
            <person name="Morowitz M.J."/>
            <person name="Banfield J.F."/>
        </authorList>
    </citation>
    <scope>NUCLEOTIDE SEQUENCE [LARGE SCALE GENOMIC DNA]</scope>
    <source>
        <strain evidence="2">S2_012_000_R3_87</strain>
    </source>
</reference>
<feature type="transmembrane region" description="Helical" evidence="1">
    <location>
        <begin position="53"/>
        <end position="72"/>
    </location>
</feature>
<evidence type="ECO:0000313" key="3">
    <source>
        <dbReference type="Proteomes" id="UP000249451"/>
    </source>
</evidence>